<dbReference type="SMART" id="SM00318">
    <property type="entry name" value="SNc"/>
    <property type="match status" value="1"/>
</dbReference>
<dbReference type="SUPFAM" id="SSF50199">
    <property type="entry name" value="Staphylococcal nuclease"/>
    <property type="match status" value="1"/>
</dbReference>
<dbReference type="PROSITE" id="PS01284">
    <property type="entry name" value="TNASE_2"/>
    <property type="match status" value="1"/>
</dbReference>
<dbReference type="Pfam" id="PF05901">
    <property type="entry name" value="Excalibur"/>
    <property type="match status" value="1"/>
</dbReference>
<reference evidence="5 6" key="1">
    <citation type="submission" date="2018-10" db="EMBL/GenBank/DDBJ databases">
        <title>Genomic Encyclopedia of Archaeal and Bacterial Type Strains, Phase II (KMG-II): from individual species to whole genera.</title>
        <authorList>
            <person name="Goeker M."/>
        </authorList>
    </citation>
    <scope>NUCLEOTIDE SEQUENCE [LARGE SCALE GENOMIC DNA]</scope>
    <source>
        <strain evidence="5 6">DSM 16510</strain>
    </source>
</reference>
<dbReference type="GO" id="GO:0003676">
    <property type="term" value="F:nucleic acid binding"/>
    <property type="evidence" value="ECO:0007669"/>
    <property type="project" value="InterPro"/>
</dbReference>
<dbReference type="Gene3D" id="2.40.50.90">
    <property type="match status" value="1"/>
</dbReference>
<keyword evidence="6" id="KW-1185">Reference proteome</keyword>
<proteinExistence type="predicted"/>
<dbReference type="PANTHER" id="PTHR12302:SF3">
    <property type="entry name" value="SERINE_THREONINE-PROTEIN KINASE 31"/>
    <property type="match status" value="1"/>
</dbReference>
<evidence type="ECO:0000256" key="2">
    <source>
        <dbReference type="ARBA" id="ARBA00022759"/>
    </source>
</evidence>
<dbReference type="InterPro" id="IPR035437">
    <property type="entry name" value="SNase_OB-fold_sf"/>
</dbReference>
<evidence type="ECO:0000313" key="5">
    <source>
        <dbReference type="EMBL" id="RLJ70333.1"/>
    </source>
</evidence>
<dbReference type="GO" id="GO:0016787">
    <property type="term" value="F:hydrolase activity"/>
    <property type="evidence" value="ECO:0007669"/>
    <property type="project" value="UniProtKB-KW"/>
</dbReference>
<accession>A0A497XTT5</accession>
<gene>
    <name evidence="5" type="ORF">BCF55_0602</name>
</gene>
<evidence type="ECO:0000313" key="6">
    <source>
        <dbReference type="Proteomes" id="UP000267841"/>
    </source>
</evidence>
<dbReference type="PROSITE" id="PS50830">
    <property type="entry name" value="TNASE_3"/>
    <property type="match status" value="1"/>
</dbReference>
<evidence type="ECO:0000256" key="1">
    <source>
        <dbReference type="ARBA" id="ARBA00022722"/>
    </source>
</evidence>
<evidence type="ECO:0000259" key="4">
    <source>
        <dbReference type="PROSITE" id="PS50830"/>
    </source>
</evidence>
<dbReference type="EMBL" id="RCCJ01000001">
    <property type="protein sequence ID" value="RLJ70333.1"/>
    <property type="molecule type" value="Genomic_DNA"/>
</dbReference>
<evidence type="ECO:0000256" key="3">
    <source>
        <dbReference type="ARBA" id="ARBA00022801"/>
    </source>
</evidence>
<dbReference type="InterPro" id="IPR008613">
    <property type="entry name" value="Excalibur_Ca-bd_domain"/>
</dbReference>
<organism evidence="5 6">
    <name type="scientific">Hydrogenivirga caldilitoris</name>
    <dbReference type="NCBI Taxonomy" id="246264"/>
    <lineage>
        <taxon>Bacteria</taxon>
        <taxon>Pseudomonadati</taxon>
        <taxon>Aquificota</taxon>
        <taxon>Aquificia</taxon>
        <taxon>Aquificales</taxon>
        <taxon>Aquificaceae</taxon>
        <taxon>Hydrogenivirga</taxon>
    </lineage>
</organism>
<name>A0A497XTT5_9AQUI</name>
<keyword evidence="2" id="KW-0255">Endonuclease</keyword>
<keyword evidence="3" id="KW-0378">Hydrolase</keyword>
<dbReference type="AlphaFoldDB" id="A0A497XTT5"/>
<feature type="domain" description="TNase-like" evidence="4">
    <location>
        <begin position="8"/>
        <end position="148"/>
    </location>
</feature>
<dbReference type="Pfam" id="PF00565">
    <property type="entry name" value="SNase"/>
    <property type="match status" value="1"/>
</dbReference>
<dbReference type="InterPro" id="IPR002071">
    <property type="entry name" value="Thermonucl_AS"/>
</dbReference>
<protein>
    <submittedName>
        <fullName evidence="5">Excalibur calcium-binding domain-containing protein</fullName>
    </submittedName>
</protein>
<keyword evidence="1" id="KW-0540">Nuclease</keyword>
<dbReference type="InterPro" id="IPR016071">
    <property type="entry name" value="Staphylococal_nuclease_OB-fold"/>
</dbReference>
<comment type="caution">
    <text evidence="5">The sequence shown here is derived from an EMBL/GenBank/DDBJ whole genome shotgun (WGS) entry which is preliminary data.</text>
</comment>
<dbReference type="Proteomes" id="UP000267841">
    <property type="component" value="Unassembled WGS sequence"/>
</dbReference>
<dbReference type="PANTHER" id="PTHR12302">
    <property type="entry name" value="EBNA2 BINDING PROTEIN P100"/>
    <property type="match status" value="1"/>
</dbReference>
<sequence>MLIPFLLFAQECIIEKVIDGDTLLCSGEKVRLIGIDTPESTMNRRVYKQSEFGSPKEVIALGIKAKRFVMGVVSPGTRVRLEFDIQRRDKYGRLLAYVYLPDGRMLNELILREGYASLLTIPPNVKYTDRFREAFKYARENNKGLWAEAKIRNFPVKRCGDKRYCSQMNSCDEAIFYFRVCGLKRLDGDGDGDGIPCEKLCKP</sequence>
<dbReference type="GO" id="GO:0004519">
    <property type="term" value="F:endonuclease activity"/>
    <property type="evidence" value="ECO:0007669"/>
    <property type="project" value="UniProtKB-KW"/>
</dbReference>